<dbReference type="EnsemblMetazoa" id="PHUM378030-RA">
    <property type="protein sequence ID" value="PHUM378030-PA"/>
    <property type="gene ID" value="PHUM378030"/>
</dbReference>
<evidence type="ECO:0000313" key="1">
    <source>
        <dbReference type="EMBL" id="EEB15639.1"/>
    </source>
</evidence>
<dbReference type="KEGG" id="phu:Phum_PHUM378030"/>
<dbReference type="RefSeq" id="XP_002428377.1">
    <property type="nucleotide sequence ID" value="XM_002428332.1"/>
</dbReference>
<sequence>MKLVIPNWKIALTLQQFGRKITEEINANFKNDTYSAHECIFSKCPVLKLDENFYDVVKVEVKYVQSKHIYLAYFLSKRKESAKKNEIEIKDDFLPILLVNSKLNRKMHIIPVKFSFWALLTILVKLLENPRCTSNLSEELLMLEYRIPNCKPNDKIQIVLFLEETTIVLAV</sequence>
<organism>
    <name type="scientific">Pediculus humanus subsp. corporis</name>
    <name type="common">Body louse</name>
    <dbReference type="NCBI Taxonomy" id="121224"/>
    <lineage>
        <taxon>Eukaryota</taxon>
        <taxon>Metazoa</taxon>
        <taxon>Ecdysozoa</taxon>
        <taxon>Arthropoda</taxon>
        <taxon>Hexapoda</taxon>
        <taxon>Insecta</taxon>
        <taxon>Pterygota</taxon>
        <taxon>Neoptera</taxon>
        <taxon>Paraneoptera</taxon>
        <taxon>Psocodea</taxon>
        <taxon>Troctomorpha</taxon>
        <taxon>Phthiraptera</taxon>
        <taxon>Anoplura</taxon>
        <taxon>Pediculidae</taxon>
        <taxon>Pediculus</taxon>
    </lineage>
</organism>
<dbReference type="EMBL" id="AAZO01004421">
    <property type="status" value="NOT_ANNOTATED_CDS"/>
    <property type="molecule type" value="Genomic_DNA"/>
</dbReference>
<name>E0VQI3_PEDHC</name>
<dbReference type="HOGENOM" id="CLU_1564759_0_0_1"/>
<evidence type="ECO:0000313" key="3">
    <source>
        <dbReference type="Proteomes" id="UP000009046"/>
    </source>
</evidence>
<dbReference type="Proteomes" id="UP000009046">
    <property type="component" value="Unassembled WGS sequence"/>
</dbReference>
<dbReference type="EMBL" id="DS235430">
    <property type="protein sequence ID" value="EEB15639.1"/>
    <property type="molecule type" value="Genomic_DNA"/>
</dbReference>
<dbReference type="VEuPathDB" id="VectorBase:PHUM378030"/>
<dbReference type="GeneID" id="8237167"/>
<reference evidence="2" key="3">
    <citation type="submission" date="2020-05" db="UniProtKB">
        <authorList>
            <consortium name="EnsemblMetazoa"/>
        </authorList>
    </citation>
    <scope>IDENTIFICATION</scope>
    <source>
        <strain evidence="2">USDA</strain>
    </source>
</reference>
<evidence type="ECO:0000313" key="2">
    <source>
        <dbReference type="EnsemblMetazoa" id="PHUM378030-PA"/>
    </source>
</evidence>
<accession>E0VQI3</accession>
<reference evidence="1" key="2">
    <citation type="submission" date="2007-04" db="EMBL/GenBank/DDBJ databases">
        <title>The genome of the human body louse.</title>
        <authorList>
            <consortium name="The Human Body Louse Genome Consortium"/>
            <person name="Kirkness E."/>
            <person name="Walenz B."/>
            <person name="Hass B."/>
            <person name="Bruggner R."/>
            <person name="Strausberg R."/>
        </authorList>
    </citation>
    <scope>NUCLEOTIDE SEQUENCE</scope>
    <source>
        <strain evidence="1">USDA</strain>
    </source>
</reference>
<dbReference type="CTD" id="8237167"/>
<proteinExistence type="predicted"/>
<reference evidence="1" key="1">
    <citation type="submission" date="2007-04" db="EMBL/GenBank/DDBJ databases">
        <title>Annotation of Pediculus humanus corporis strain USDA.</title>
        <authorList>
            <person name="Kirkness E."/>
            <person name="Hannick L."/>
            <person name="Hass B."/>
            <person name="Bruggner R."/>
            <person name="Lawson D."/>
            <person name="Bidwell S."/>
            <person name="Joardar V."/>
            <person name="Caler E."/>
            <person name="Walenz B."/>
            <person name="Inman J."/>
            <person name="Schobel S."/>
            <person name="Galinsky K."/>
            <person name="Amedeo P."/>
            <person name="Strausberg R."/>
        </authorList>
    </citation>
    <scope>NUCLEOTIDE SEQUENCE</scope>
    <source>
        <strain evidence="1">USDA</strain>
    </source>
</reference>
<gene>
    <name evidence="2" type="primary">8237167</name>
    <name evidence="1" type="ORF">Phum_PHUM378030</name>
</gene>
<dbReference type="InParanoid" id="E0VQI3"/>
<dbReference type="AlphaFoldDB" id="E0VQI3"/>
<protein>
    <submittedName>
        <fullName evidence="1 2">Uncharacterized protein</fullName>
    </submittedName>
</protein>
<keyword evidence="3" id="KW-1185">Reference proteome</keyword>